<name>E6WU45_PSEUU</name>
<accession>E6WU45</accession>
<evidence type="ECO:0000313" key="2">
    <source>
        <dbReference type="Proteomes" id="UP000008632"/>
    </source>
</evidence>
<evidence type="ECO:0000313" key="1">
    <source>
        <dbReference type="EMBL" id="ADV27765.1"/>
    </source>
</evidence>
<protein>
    <submittedName>
        <fullName evidence="1">Uncharacterized protein</fullName>
    </submittedName>
</protein>
<dbReference type="HOGENOM" id="CLU_2603451_0_0_6"/>
<proteinExistence type="predicted"/>
<dbReference type="Proteomes" id="UP000008632">
    <property type="component" value="Chromosome"/>
</dbReference>
<sequence length="79" mass="8548">MEETRLVAVMDIDVPATSFTGDADPNTLEVVFLSKSSDGPSRVSPDGEVVFLYKASDKVQSDLIGKAFDLRVARTLDGR</sequence>
<keyword evidence="2" id="KW-1185">Reference proteome</keyword>
<organism evidence="1 2">
    <name type="scientific">Pseudoxanthomonas suwonensis (strain 11-1)</name>
    <dbReference type="NCBI Taxonomy" id="743721"/>
    <lineage>
        <taxon>Bacteria</taxon>
        <taxon>Pseudomonadati</taxon>
        <taxon>Pseudomonadota</taxon>
        <taxon>Gammaproteobacteria</taxon>
        <taxon>Lysobacterales</taxon>
        <taxon>Lysobacteraceae</taxon>
        <taxon>Pseudoxanthomonas</taxon>
    </lineage>
</organism>
<dbReference type="EMBL" id="CP002446">
    <property type="protein sequence ID" value="ADV27765.1"/>
    <property type="molecule type" value="Genomic_DNA"/>
</dbReference>
<reference evidence="1 2" key="1">
    <citation type="submission" date="2011-01" db="EMBL/GenBank/DDBJ databases">
        <title>Complete sequence of Pseudoxanthomonas suwonensis 11-1.</title>
        <authorList>
            <consortium name="US DOE Joint Genome Institute"/>
            <person name="Lucas S."/>
            <person name="Copeland A."/>
            <person name="Lapidus A."/>
            <person name="Cheng J.-F."/>
            <person name="Goodwin L."/>
            <person name="Pitluck S."/>
            <person name="Teshima H."/>
            <person name="Detter J.C."/>
            <person name="Han C."/>
            <person name="Tapia R."/>
            <person name="Land M."/>
            <person name="Hauser L."/>
            <person name="Kyrpides N."/>
            <person name="Ivanova N."/>
            <person name="Ovchinnikova G."/>
            <person name="Siebers A.K."/>
            <person name="Allgaier M."/>
            <person name="Thelen M.P."/>
            <person name="Hugenholtz P."/>
            <person name="Gladden J."/>
            <person name="Woyke T."/>
        </authorList>
    </citation>
    <scope>NUCLEOTIDE SEQUENCE [LARGE SCALE GENOMIC DNA]</scope>
    <source>
        <strain evidence="2">11-1</strain>
    </source>
</reference>
<gene>
    <name evidence="1" type="ordered locus">Psesu_1926</name>
</gene>
<dbReference type="AlphaFoldDB" id="E6WU45"/>
<dbReference type="KEGG" id="psu:Psesu_1926"/>